<protein>
    <submittedName>
        <fullName evidence="4">Ubiquitin-activating E1 FCCH domain-containing protein</fullName>
    </submittedName>
</protein>
<sequence length="611" mass="65510">MSRFARLLRRFASDESGVFAVLFGLMAIVLIALGGAVVDYVSLEQTRQRAQIAMDAAVLALQPEINLSGVSRESILERAQAMVLERIGPNVTEAMVDRIEMNPDEGRLFLGGRFTVPTAFVRLVGVNELGAAFSSEAMRGSVDLEVAVALDVTGSMSSQNIRDLKASVLDLVDTIVQDVQEPNYSKVALVPYAQAVNAGSYAEALRGPIRGPKAINSITLWAETAIRNISAVETPRNGPVTITSNGHNYRDGDWIFIWGVSGTTQLNGRAYQVTARSNNSFQLRDQRGNDYSTYRRDGKMRKCSAAGCQLQVTSNGHGYAVNDWVHITQVEGMTGVNNVTYQVTSRTANTLTLSGLPTDGVGSYRNNTGQLHCTEEGCDYFRFPNRAGGSTTFPVTTCVTERELTPYDLPPSSGYVGRSYAGSGNPCLSGSMAMVPLTANKSALSTTINALSAGGSTSGSLGILWSWYALSPNFGYVWPVESRPAPYNGEHLLKAAIIMTDGEFNTVHCRGVVARNSTSGSGGTGDQINCDAPNGNPYPQAEAYCDAMKARDVGIVVYTVGFNLTAGSSAANMLDYCASSPDNAYLASDGTQLRDAFRQIARNISALRLTR</sequence>
<proteinExistence type="predicted"/>
<dbReference type="SUPFAM" id="SSF53300">
    <property type="entry name" value="vWA-like"/>
    <property type="match status" value="1"/>
</dbReference>
<keyword evidence="1" id="KW-0812">Transmembrane</keyword>
<keyword evidence="5" id="KW-1185">Reference proteome</keyword>
<dbReference type="Gene3D" id="3.40.50.410">
    <property type="entry name" value="von Willebrand factor, type A domain"/>
    <property type="match status" value="2"/>
</dbReference>
<feature type="domain" description="Putative Flp pilus-assembly TadG-like N-terminal" evidence="2">
    <location>
        <begin position="17"/>
        <end position="60"/>
    </location>
</feature>
<evidence type="ECO:0000259" key="3">
    <source>
        <dbReference type="Pfam" id="PF16190"/>
    </source>
</evidence>
<dbReference type="InterPro" id="IPR036465">
    <property type="entry name" value="vWFA_dom_sf"/>
</dbReference>
<evidence type="ECO:0000313" key="4">
    <source>
        <dbReference type="EMBL" id="MFC3705523.1"/>
    </source>
</evidence>
<dbReference type="Proteomes" id="UP001595613">
    <property type="component" value="Unassembled WGS sequence"/>
</dbReference>
<evidence type="ECO:0000256" key="1">
    <source>
        <dbReference type="SAM" id="Phobius"/>
    </source>
</evidence>
<organism evidence="4 5">
    <name type="scientific">Devosia honganensis</name>
    <dbReference type="NCBI Taxonomy" id="1610527"/>
    <lineage>
        <taxon>Bacteria</taxon>
        <taxon>Pseudomonadati</taxon>
        <taxon>Pseudomonadota</taxon>
        <taxon>Alphaproteobacteria</taxon>
        <taxon>Hyphomicrobiales</taxon>
        <taxon>Devosiaceae</taxon>
        <taxon>Devosia</taxon>
    </lineage>
</organism>
<accession>A0ABV7X4L3</accession>
<dbReference type="RefSeq" id="WP_380097374.1">
    <property type="nucleotide sequence ID" value="NZ_JBHRYD010000010.1"/>
</dbReference>
<name>A0ABV7X4L3_9HYPH</name>
<dbReference type="InterPro" id="IPR028087">
    <property type="entry name" value="Tad_N"/>
</dbReference>
<dbReference type="Pfam" id="PF13400">
    <property type="entry name" value="Tad"/>
    <property type="match status" value="1"/>
</dbReference>
<dbReference type="Pfam" id="PF16190">
    <property type="entry name" value="E1_FCCH"/>
    <property type="match status" value="1"/>
</dbReference>
<comment type="caution">
    <text evidence="4">The sequence shown here is derived from an EMBL/GenBank/DDBJ whole genome shotgun (WGS) entry which is preliminary data.</text>
</comment>
<feature type="transmembrane region" description="Helical" evidence="1">
    <location>
        <begin position="21"/>
        <end position="43"/>
    </location>
</feature>
<reference evidence="5" key="1">
    <citation type="journal article" date="2019" name="Int. J. Syst. Evol. Microbiol.">
        <title>The Global Catalogue of Microorganisms (GCM) 10K type strain sequencing project: providing services to taxonomists for standard genome sequencing and annotation.</title>
        <authorList>
            <consortium name="The Broad Institute Genomics Platform"/>
            <consortium name="The Broad Institute Genome Sequencing Center for Infectious Disease"/>
            <person name="Wu L."/>
            <person name="Ma J."/>
        </authorList>
    </citation>
    <scope>NUCLEOTIDE SEQUENCE [LARGE SCALE GENOMIC DNA]</scope>
    <source>
        <strain evidence="5">KCTC 42281</strain>
    </source>
</reference>
<dbReference type="InterPro" id="IPR042302">
    <property type="entry name" value="E1_FCCH_sf"/>
</dbReference>
<keyword evidence="1" id="KW-0472">Membrane</keyword>
<dbReference type="EMBL" id="JBHRYD010000010">
    <property type="protein sequence ID" value="MFC3705523.1"/>
    <property type="molecule type" value="Genomic_DNA"/>
</dbReference>
<evidence type="ECO:0000259" key="2">
    <source>
        <dbReference type="Pfam" id="PF13400"/>
    </source>
</evidence>
<evidence type="ECO:0000313" key="5">
    <source>
        <dbReference type="Proteomes" id="UP001595613"/>
    </source>
</evidence>
<dbReference type="Gene3D" id="2.40.30.180">
    <property type="entry name" value="Ubiquitin-activating enzyme E1, FCCH domain"/>
    <property type="match status" value="2"/>
</dbReference>
<gene>
    <name evidence="4" type="ORF">ACFOOL_12215</name>
</gene>
<keyword evidence="1" id="KW-1133">Transmembrane helix</keyword>
<dbReference type="InterPro" id="IPR032418">
    <property type="entry name" value="E1_FCCH"/>
</dbReference>
<feature type="domain" description="Ubiquitin-activating enzyme E1 FCCH" evidence="3">
    <location>
        <begin position="240"/>
        <end position="301"/>
    </location>
</feature>